<organism evidence="3 4">
    <name type="scientific">Aphanomyces stellatus</name>
    <dbReference type="NCBI Taxonomy" id="120398"/>
    <lineage>
        <taxon>Eukaryota</taxon>
        <taxon>Sar</taxon>
        <taxon>Stramenopiles</taxon>
        <taxon>Oomycota</taxon>
        <taxon>Saprolegniomycetes</taxon>
        <taxon>Saprolegniales</taxon>
        <taxon>Verrucalvaceae</taxon>
        <taxon>Aphanomyces</taxon>
    </lineage>
</organism>
<gene>
    <name evidence="3" type="primary">Aste57867_1173</name>
    <name evidence="2" type="ORF">As57867_001172</name>
    <name evidence="3" type="ORF">ASTE57867_1173</name>
</gene>
<dbReference type="EMBL" id="VJMH01000082">
    <property type="protein sequence ID" value="KAF0719250.1"/>
    <property type="molecule type" value="Genomic_DNA"/>
</dbReference>
<evidence type="ECO:0000256" key="1">
    <source>
        <dbReference type="SAM" id="MobiDB-lite"/>
    </source>
</evidence>
<feature type="region of interest" description="Disordered" evidence="1">
    <location>
        <begin position="1"/>
        <end position="33"/>
    </location>
</feature>
<evidence type="ECO:0000313" key="2">
    <source>
        <dbReference type="EMBL" id="KAF0719250.1"/>
    </source>
</evidence>
<accession>A0A485K783</accession>
<dbReference type="AlphaFoldDB" id="A0A485K783"/>
<protein>
    <submittedName>
        <fullName evidence="3">Aste57867_1173 protein</fullName>
    </submittedName>
</protein>
<sequence>MGARNGADNKMASATESTKARRQRLHIERQRQLRSKQRSAYTTLLREVAGLEVALATLVAEPRGGGGPAILRWQDVARALQDARDDSVGENRMLQRRVHATETLLQQLHAWVSRRVPMSLDATGRTWRDTTLLGSPEARQMGKAWITSRMHMQAARVFYTHGFPTTLNDPFFDTTVEHRTIQSRCQLTIPLPMDVLVGMYRHHLCEITCLDLSLADIEARQFPVQTSVVEITETTALHQVIRRHRSQGHRLDEVIHMLVGVSRTNDDRAVVVATTILEDAVALIGDRAAMIQRPFHAWYEFHRVSEWSTHMRSVIVFGIAQRHHKPLAWAEEAHVWDAAMSSSDAAASAAGDATTTESVLDARRNQQIQRGVTRIADTAYMRGESIVAKFLQGQAGIAC</sequence>
<evidence type="ECO:0000313" key="3">
    <source>
        <dbReference type="EMBL" id="VFT78393.1"/>
    </source>
</evidence>
<reference evidence="3 4" key="1">
    <citation type="submission" date="2019-03" db="EMBL/GenBank/DDBJ databases">
        <authorList>
            <person name="Gaulin E."/>
            <person name="Dumas B."/>
        </authorList>
    </citation>
    <scope>NUCLEOTIDE SEQUENCE [LARGE SCALE GENOMIC DNA]</scope>
    <source>
        <strain evidence="3">CBS 568.67</strain>
    </source>
</reference>
<reference evidence="2" key="2">
    <citation type="submission" date="2019-06" db="EMBL/GenBank/DDBJ databases">
        <title>Genomics analysis of Aphanomyces spp. identifies a new class of oomycete effector associated with host adaptation.</title>
        <authorList>
            <person name="Gaulin E."/>
        </authorList>
    </citation>
    <scope>NUCLEOTIDE SEQUENCE</scope>
    <source>
        <strain evidence="2">CBS 578.67</strain>
    </source>
</reference>
<evidence type="ECO:0000313" key="4">
    <source>
        <dbReference type="Proteomes" id="UP000332933"/>
    </source>
</evidence>
<proteinExistence type="predicted"/>
<dbReference type="Proteomes" id="UP000332933">
    <property type="component" value="Unassembled WGS sequence"/>
</dbReference>
<name>A0A485K783_9STRA</name>
<keyword evidence="4" id="KW-1185">Reference proteome</keyword>
<dbReference type="EMBL" id="CAADRA010000082">
    <property type="protein sequence ID" value="VFT78393.1"/>
    <property type="molecule type" value="Genomic_DNA"/>
</dbReference>